<feature type="domain" description="Topoisomerase 6 subunit A/Spo11 TOPRIM" evidence="15">
    <location>
        <begin position="691"/>
        <end position="859"/>
    </location>
</feature>
<keyword evidence="17" id="KW-1185">Reference proteome</keyword>
<dbReference type="InterPro" id="IPR013049">
    <property type="entry name" value="Spo11/TopoVI_A_N"/>
</dbReference>
<evidence type="ECO:0000256" key="1">
    <source>
        <dbReference type="ARBA" id="ARBA00000185"/>
    </source>
</evidence>
<comment type="similarity">
    <text evidence="4 12">Belongs to the TOP6A family.</text>
</comment>
<evidence type="ECO:0000256" key="9">
    <source>
        <dbReference type="ARBA" id="ARBA00023125"/>
    </source>
</evidence>
<keyword evidence="10 12" id="KW-0413">Isomerase</keyword>
<dbReference type="Gene3D" id="3.40.1360.10">
    <property type="match status" value="1"/>
</dbReference>
<feature type="domain" description="Spo11/DNA topoisomerase VI subunit A N-terminal" evidence="14">
    <location>
        <begin position="585"/>
        <end position="646"/>
    </location>
</feature>
<keyword evidence="6" id="KW-0479">Metal-binding</keyword>
<reference evidence="16" key="1">
    <citation type="submission" date="2021-03" db="EMBL/GenBank/DDBJ databases">
        <title>Chromosome level genome of the anhydrobiotic midge Polypedilum vanderplanki.</title>
        <authorList>
            <person name="Yoshida Y."/>
            <person name="Kikawada T."/>
            <person name="Gusev O."/>
        </authorList>
    </citation>
    <scope>NUCLEOTIDE SEQUENCE</scope>
    <source>
        <strain evidence="16">NIAS01</strain>
        <tissue evidence="16">Whole body or cell culture</tissue>
    </source>
</reference>
<comment type="catalytic activity">
    <reaction evidence="1 12">
        <text>ATP-dependent breakage, passage and rejoining of double-stranded DNA.</text>
        <dbReference type="EC" id="5.6.2.2"/>
    </reaction>
</comment>
<dbReference type="PRINTS" id="PR01550">
    <property type="entry name" value="TOP6AFAMILY"/>
</dbReference>
<dbReference type="PANTHER" id="PTHR10848">
    <property type="entry name" value="MEIOTIC RECOMBINATION PROTEIN SPO11"/>
    <property type="match status" value="1"/>
</dbReference>
<dbReference type="EC" id="5.6.2.2" evidence="5"/>
<protein>
    <recommendedName>
        <fullName evidence="5">DNA topoisomerase (ATP-hydrolyzing)</fullName>
        <ecNumber evidence="5">5.6.2.2</ecNumber>
    </recommendedName>
</protein>
<dbReference type="PRINTS" id="PR01551">
    <property type="entry name" value="SPO11HOMOLOG"/>
</dbReference>
<evidence type="ECO:0000313" key="17">
    <source>
        <dbReference type="Proteomes" id="UP001107558"/>
    </source>
</evidence>
<comment type="cofactor">
    <cofactor evidence="2">
        <name>Mg(2+)</name>
        <dbReference type="ChEBI" id="CHEBI:18420"/>
    </cofactor>
</comment>
<comment type="subcellular location">
    <subcellularLocation>
        <location evidence="3">Nucleus</location>
    </subcellularLocation>
</comment>
<keyword evidence="9 12" id="KW-0238">DNA-binding</keyword>
<dbReference type="GO" id="GO:0000706">
    <property type="term" value="P:meiotic DNA double-strand break processing"/>
    <property type="evidence" value="ECO:0007669"/>
    <property type="project" value="TreeGrafter"/>
</dbReference>
<dbReference type="SUPFAM" id="SSF56726">
    <property type="entry name" value="DNA topoisomerase IV, alpha subunit"/>
    <property type="match status" value="1"/>
</dbReference>
<evidence type="ECO:0000256" key="7">
    <source>
        <dbReference type="ARBA" id="ARBA00022842"/>
    </source>
</evidence>
<dbReference type="PROSITE" id="PS52041">
    <property type="entry name" value="TOPO_IIB"/>
    <property type="match status" value="1"/>
</dbReference>
<dbReference type="AlphaFoldDB" id="A0A9J6CTC4"/>
<dbReference type="InterPro" id="IPR013048">
    <property type="entry name" value="Meiotic_Spo11"/>
</dbReference>
<dbReference type="GO" id="GO:0000228">
    <property type="term" value="C:nuclear chromosome"/>
    <property type="evidence" value="ECO:0007669"/>
    <property type="project" value="TreeGrafter"/>
</dbReference>
<dbReference type="Pfam" id="PF04406">
    <property type="entry name" value="TP6A_N"/>
    <property type="match status" value="1"/>
</dbReference>
<gene>
    <name evidence="16" type="ORF">PVAND_014217</name>
</gene>
<keyword evidence="13" id="KW-0175">Coiled coil</keyword>
<dbReference type="OrthoDB" id="5377392at2759"/>
<keyword evidence="11" id="KW-0539">Nucleus</keyword>
<evidence type="ECO:0000256" key="6">
    <source>
        <dbReference type="ARBA" id="ARBA00022723"/>
    </source>
</evidence>
<dbReference type="Proteomes" id="UP001107558">
    <property type="component" value="Chromosome 1"/>
</dbReference>
<dbReference type="InterPro" id="IPR002815">
    <property type="entry name" value="Spo11/TopoVI_A"/>
</dbReference>
<dbReference type="Pfam" id="PF21180">
    <property type="entry name" value="TOP6A-Spo11_Toprim"/>
    <property type="match status" value="1"/>
</dbReference>
<feature type="active site" description="O-(5'-phospho-DNA)-tyrosine intermediate" evidence="12">
    <location>
        <position position="614"/>
    </location>
</feature>
<evidence type="ECO:0000259" key="14">
    <source>
        <dbReference type="Pfam" id="PF04406"/>
    </source>
</evidence>
<keyword evidence="7" id="KW-0460">Magnesium</keyword>
<dbReference type="InterPro" id="IPR036388">
    <property type="entry name" value="WH-like_DNA-bd_sf"/>
</dbReference>
<feature type="coiled-coil region" evidence="13">
    <location>
        <begin position="395"/>
        <end position="422"/>
    </location>
</feature>
<dbReference type="GO" id="GO:0005524">
    <property type="term" value="F:ATP binding"/>
    <property type="evidence" value="ECO:0007669"/>
    <property type="project" value="InterPro"/>
</dbReference>
<dbReference type="GO" id="GO:0003677">
    <property type="term" value="F:DNA binding"/>
    <property type="evidence" value="ECO:0007669"/>
    <property type="project" value="UniProtKB-UniRule"/>
</dbReference>
<evidence type="ECO:0000256" key="5">
    <source>
        <dbReference type="ARBA" id="ARBA00012895"/>
    </source>
</evidence>
<accession>A0A9J6CTC4</accession>
<proteinExistence type="inferred from homology"/>
<evidence type="ECO:0000256" key="3">
    <source>
        <dbReference type="ARBA" id="ARBA00004123"/>
    </source>
</evidence>
<keyword evidence="8 12" id="KW-0799">Topoisomerase</keyword>
<dbReference type="InterPro" id="IPR036078">
    <property type="entry name" value="Spo11/TopoVI_A_sf"/>
</dbReference>
<dbReference type="GO" id="GO:0007131">
    <property type="term" value="P:reciprocal meiotic recombination"/>
    <property type="evidence" value="ECO:0007669"/>
    <property type="project" value="TreeGrafter"/>
</dbReference>
<dbReference type="PANTHER" id="PTHR10848:SF0">
    <property type="entry name" value="MEIOTIC RECOMBINATION PROTEIN SPO11"/>
    <property type="match status" value="1"/>
</dbReference>
<evidence type="ECO:0000256" key="12">
    <source>
        <dbReference type="PROSITE-ProRule" id="PRU01385"/>
    </source>
</evidence>
<dbReference type="GO" id="GO:0046872">
    <property type="term" value="F:metal ion binding"/>
    <property type="evidence" value="ECO:0007669"/>
    <property type="project" value="UniProtKB-KW"/>
</dbReference>
<evidence type="ECO:0000256" key="2">
    <source>
        <dbReference type="ARBA" id="ARBA00001946"/>
    </source>
</evidence>
<dbReference type="CDD" id="cd00223">
    <property type="entry name" value="TOPRIM_TopoIIB_SPO"/>
    <property type="match status" value="1"/>
</dbReference>
<organism evidence="16 17">
    <name type="scientific">Polypedilum vanderplanki</name>
    <name type="common">Sleeping chironomid midge</name>
    <dbReference type="NCBI Taxonomy" id="319348"/>
    <lineage>
        <taxon>Eukaryota</taxon>
        <taxon>Metazoa</taxon>
        <taxon>Ecdysozoa</taxon>
        <taxon>Arthropoda</taxon>
        <taxon>Hexapoda</taxon>
        <taxon>Insecta</taxon>
        <taxon>Pterygota</taxon>
        <taxon>Neoptera</taxon>
        <taxon>Endopterygota</taxon>
        <taxon>Diptera</taxon>
        <taxon>Nematocera</taxon>
        <taxon>Chironomoidea</taxon>
        <taxon>Chironomidae</taxon>
        <taxon>Chironominae</taxon>
        <taxon>Polypedilum</taxon>
        <taxon>Polypedilum</taxon>
    </lineage>
</organism>
<evidence type="ECO:0000256" key="4">
    <source>
        <dbReference type="ARBA" id="ARBA00006559"/>
    </source>
</evidence>
<evidence type="ECO:0000256" key="13">
    <source>
        <dbReference type="SAM" id="Coils"/>
    </source>
</evidence>
<evidence type="ECO:0000256" key="8">
    <source>
        <dbReference type="ARBA" id="ARBA00023029"/>
    </source>
</evidence>
<evidence type="ECO:0000256" key="10">
    <source>
        <dbReference type="ARBA" id="ARBA00023235"/>
    </source>
</evidence>
<sequence length="883" mass="102143">MDSEISSISLRYLMNIHNMQLNENVNQNCRESEIDISFSSENSSQSDDTLQNFLNEIEAEKKYINSIKEHTKLLGVLENMQLIQEAPENKQTLLVEQCNISIQCSLRDDTIISLSQPLDAETNALRESVEFFDQSLSPPTKRPKMIENEFFSLNTQQIVSIETEKFFNESEVNTLDLFDNECSAQSLKNLDEFKFSLTPLSQYSSDDEMETSFIEMENQGNENFSKEQPNFKVENEFSKHMKLENTTEVIETSVLDQEIVVDTSYYAPYITKTPTKIIEEFYKAQENIENEKKNNFDKFIEPSLEYLASKHNILPVFTVGDKNEKIVITEQDSEDYTDYGEDPCPNESLEAMMASFFIEKPTFVCSTPEKSYETENVVDNKVWSNLQFNKQQEMQFDANEQLEIYNQSMEKVENQNQILKDISYCSLIDVSKLVPVCNNSEFDITEIFDIQFNQEQVEEKINEPEQKTNECEQEPVQDKLQDLLILDSRINEDERYESMIELVNSLNDSKDKSIIIEQRKAAIMCHIENIFQTLNESLVEEKPLTIKFRKIKDWSDCTMEGDVLSQKMTVLAMRTLSFSNKTTQRTFTIVTHLLSEIYKMLAKNSSCTKRELYYRDAEFLKNQTSVNKAIEVISTILNVPAWELGVLSTSKGLIAGDIAIITEDEVIDCKTIKSVPQNPSEIKEIKSCAEYVLVVEKDTVFTKLIKEDFFEKSLKNCILVTAKGYPDVNTRVLLRKIINKMKIPVYIIVDADPYGIEIMCTYKYGSLELVNHSEQLALSKNIEWIGIHPSDIETLNIVYNDMTAADLKKVNDLMQRPYMNPQLERELVHMKNRKQKAEIESIYDYSVDYLIQDYIPRKISTISTLMETLTQEVSDAKEFSLNQ</sequence>
<dbReference type="GO" id="GO:0042138">
    <property type="term" value="P:meiotic DNA double-strand break formation"/>
    <property type="evidence" value="ECO:0007669"/>
    <property type="project" value="InterPro"/>
</dbReference>
<evidence type="ECO:0000259" key="15">
    <source>
        <dbReference type="Pfam" id="PF21180"/>
    </source>
</evidence>
<dbReference type="EMBL" id="JADBJN010000001">
    <property type="protein sequence ID" value="KAG5685014.1"/>
    <property type="molecule type" value="Genomic_DNA"/>
</dbReference>
<comment type="caution">
    <text evidence="16">The sequence shown here is derived from an EMBL/GenBank/DDBJ whole genome shotgun (WGS) entry which is preliminary data.</text>
</comment>
<name>A0A9J6CTC4_POLVA</name>
<evidence type="ECO:0000313" key="16">
    <source>
        <dbReference type="EMBL" id="KAG5685014.1"/>
    </source>
</evidence>
<evidence type="ECO:0000256" key="11">
    <source>
        <dbReference type="ARBA" id="ARBA00023242"/>
    </source>
</evidence>
<dbReference type="InterPro" id="IPR034136">
    <property type="entry name" value="TOPRIM_Topo6A/Spo11"/>
</dbReference>
<dbReference type="Gene3D" id="1.10.10.10">
    <property type="entry name" value="Winged helix-like DNA-binding domain superfamily/Winged helix DNA-binding domain"/>
    <property type="match status" value="1"/>
</dbReference>
<dbReference type="GO" id="GO:0003918">
    <property type="term" value="F:DNA topoisomerase type II (double strand cut, ATP-hydrolyzing) activity"/>
    <property type="evidence" value="ECO:0007669"/>
    <property type="project" value="UniProtKB-UniRule"/>
</dbReference>